<dbReference type="AlphaFoldDB" id="A3VMW8"/>
<comment type="caution">
    <text evidence="1">The sequence shown here is derived from an EMBL/GenBank/DDBJ whole genome shotgun (WGS) entry which is preliminary data.</text>
</comment>
<sequence>TEGTVFVTLHGFCDDFDAYGQVCLTKKPPATLFSPRFSQTYR</sequence>
<dbReference type="STRING" id="314271.RB2654_21548"/>
<gene>
    <name evidence="1" type="ORF">RB2654_21548</name>
</gene>
<feature type="non-terminal residue" evidence="1">
    <location>
        <position position="1"/>
    </location>
</feature>
<keyword evidence="2" id="KW-1185">Reference proteome</keyword>
<name>A3VMW8_9RHOB</name>
<reference evidence="1 2" key="1">
    <citation type="journal article" date="2010" name="J. Bacteriol.">
        <title>Genome sequences of Pelagibaca bermudensis HTCC2601T and Maritimibacter alkaliphilus HTCC2654T, the type strains of two marine Roseobacter genera.</title>
        <authorList>
            <person name="Thrash J.C."/>
            <person name="Cho J.C."/>
            <person name="Ferriera S."/>
            <person name="Johnson J."/>
            <person name="Vergin K.L."/>
            <person name="Giovannoni S.J."/>
        </authorList>
    </citation>
    <scope>NUCLEOTIDE SEQUENCE [LARGE SCALE GENOMIC DNA]</scope>
    <source>
        <strain evidence="1 2">HTCC2654</strain>
    </source>
</reference>
<dbReference type="Proteomes" id="UP000002931">
    <property type="component" value="Unassembled WGS sequence"/>
</dbReference>
<evidence type="ECO:0000313" key="1">
    <source>
        <dbReference type="EMBL" id="EAQ10397.1"/>
    </source>
</evidence>
<protein>
    <submittedName>
        <fullName evidence="1">Uncharacterized protein</fullName>
    </submittedName>
</protein>
<dbReference type="EMBL" id="AAMT01000043">
    <property type="protein sequence ID" value="EAQ10397.1"/>
    <property type="molecule type" value="Genomic_DNA"/>
</dbReference>
<proteinExistence type="predicted"/>
<organism evidence="1 2">
    <name type="scientific">Maritimibacter alkaliphilus HTCC2654</name>
    <dbReference type="NCBI Taxonomy" id="314271"/>
    <lineage>
        <taxon>Bacteria</taxon>
        <taxon>Pseudomonadati</taxon>
        <taxon>Pseudomonadota</taxon>
        <taxon>Alphaproteobacteria</taxon>
        <taxon>Rhodobacterales</taxon>
        <taxon>Roseobacteraceae</taxon>
        <taxon>Maritimibacter</taxon>
    </lineage>
</organism>
<evidence type="ECO:0000313" key="2">
    <source>
        <dbReference type="Proteomes" id="UP000002931"/>
    </source>
</evidence>
<dbReference type="HOGENOM" id="CLU_3262367_0_0_5"/>
<accession>A3VMW8</accession>